<feature type="domain" description="Cyclic nucleotide-binding" evidence="3">
    <location>
        <begin position="18"/>
        <end position="136"/>
    </location>
</feature>
<dbReference type="InterPro" id="IPR000644">
    <property type="entry name" value="CBS_dom"/>
</dbReference>
<feature type="domain" description="CBS" evidence="4">
    <location>
        <begin position="172"/>
        <end position="228"/>
    </location>
</feature>
<name>A0A967AX87_9FLAO</name>
<evidence type="ECO:0000256" key="2">
    <source>
        <dbReference type="PROSITE-ProRule" id="PRU00703"/>
    </source>
</evidence>
<dbReference type="EMBL" id="VIKU02000010">
    <property type="protein sequence ID" value="NHF61569.1"/>
    <property type="molecule type" value="Genomic_DNA"/>
</dbReference>
<dbReference type="InterPro" id="IPR051257">
    <property type="entry name" value="Diverse_CBS-Domain"/>
</dbReference>
<reference evidence="5" key="1">
    <citation type="submission" date="2019-07" db="EMBL/GenBank/DDBJ databases">
        <authorList>
            <person name="De-Chao Zhang Q."/>
        </authorList>
    </citation>
    <scope>NUCLEOTIDE SEQUENCE</scope>
    <source>
        <strain evidence="5">TP-CH-4</strain>
    </source>
</reference>
<proteinExistence type="predicted"/>
<dbReference type="InterPro" id="IPR000595">
    <property type="entry name" value="cNMP-bd_dom"/>
</dbReference>
<dbReference type="InterPro" id="IPR014710">
    <property type="entry name" value="RmlC-like_jellyroll"/>
</dbReference>
<keyword evidence="1 2" id="KW-0129">CBS domain</keyword>
<reference evidence="5" key="2">
    <citation type="submission" date="2020-03" db="EMBL/GenBank/DDBJ databases">
        <title>Flavobacteriaceae bacterium strain TP-CH-4, a member of the family Flavobacteriaceae isolated from a deep-sea seamount.</title>
        <authorList>
            <person name="Zhang D.-C."/>
        </authorList>
    </citation>
    <scope>NUCLEOTIDE SEQUENCE</scope>
    <source>
        <strain evidence="5">TP-CH-4</strain>
    </source>
</reference>
<dbReference type="Gene3D" id="2.60.120.10">
    <property type="entry name" value="Jelly Rolls"/>
    <property type="match status" value="1"/>
</dbReference>
<evidence type="ECO:0000256" key="1">
    <source>
        <dbReference type="ARBA" id="ARBA00023122"/>
    </source>
</evidence>
<dbReference type="SUPFAM" id="SSF54631">
    <property type="entry name" value="CBS-domain pair"/>
    <property type="match status" value="1"/>
</dbReference>
<sequence length="639" mass="72902">MKNTISERVADFLKDFPPFNELHEKDLEKLSTEISIVYKEKDSLVFQEEEVPHTCFYVVHKGAVLLRKRPDKTIVDLCDEGDIFGLRPLMANENYKMEAVAYEESILYAIPINAFKPLTQTYEEVGNFLIESFASNTRNPYANRHQGNLYGEKENRNTEAHPMLFDLQPIAYSKKIVSCSPETDIKSIARKMTKKKVGAMLVVERQLPVGIITDKDLRNKIATGLFPITAPASSIMSSPVITYPKKMTIAQTQMAMMKSNISHLCLTQDGTPNTEAVGILSKHDLMLELGNNPAVLLKAIKRVRKIKKLKPIRFRVTQLLKGYLDQNIPLTLILKIISELNDASAKQVILLALKKMDAPPPVKFAWLAMGSQGRSEQLLHTDQDNAIIFEDVPQERLSETKDYFLNLARLVTEGLRDIGYDYCPAEMMASNPHWCLSLTEWKDRVLHWIVNPGPDEVLLSSIFFDYNLTYGDRTLVEQLTQHIFASTGKYPIFFLHLASGALQSPSPTGFFRQFLVEEDGAHKDFFDLKRRALMPLVDAARVLVLSHQIKSINSTAERFEKLAELEPKQREFFLSCSYAVKALLKFRTKQGLLHNDSGRFIALDRLNKEEKMKLKRTFKTIRELQELVRVRFQVSNLLG</sequence>
<dbReference type="Pfam" id="PF03445">
    <property type="entry name" value="DUF294"/>
    <property type="match status" value="1"/>
</dbReference>
<dbReference type="CDD" id="cd00038">
    <property type="entry name" value="CAP_ED"/>
    <property type="match status" value="1"/>
</dbReference>
<dbReference type="AlphaFoldDB" id="A0A967AX87"/>
<keyword evidence="6" id="KW-1185">Reference proteome</keyword>
<organism evidence="5 6">
    <name type="scientific">Pelagihabitans pacificus</name>
    <dbReference type="NCBI Taxonomy" id="2696054"/>
    <lineage>
        <taxon>Bacteria</taxon>
        <taxon>Pseudomonadati</taxon>
        <taxon>Bacteroidota</taxon>
        <taxon>Flavobacteriia</taxon>
        <taxon>Flavobacteriales</taxon>
        <taxon>Flavobacteriaceae</taxon>
        <taxon>Pelagihabitans</taxon>
    </lineage>
</organism>
<evidence type="ECO:0000259" key="3">
    <source>
        <dbReference type="PROSITE" id="PS50042"/>
    </source>
</evidence>
<dbReference type="CDD" id="cd05401">
    <property type="entry name" value="NT_GlnE_GlnD_like"/>
    <property type="match status" value="1"/>
</dbReference>
<dbReference type="SUPFAM" id="SSF51206">
    <property type="entry name" value="cAMP-binding domain-like"/>
    <property type="match status" value="1"/>
</dbReference>
<dbReference type="Pfam" id="PF00571">
    <property type="entry name" value="CBS"/>
    <property type="match status" value="2"/>
</dbReference>
<feature type="domain" description="CBS" evidence="4">
    <location>
        <begin position="236"/>
        <end position="295"/>
    </location>
</feature>
<evidence type="ECO:0000259" key="4">
    <source>
        <dbReference type="PROSITE" id="PS51371"/>
    </source>
</evidence>
<dbReference type="SMART" id="SM00116">
    <property type="entry name" value="CBS"/>
    <property type="match status" value="2"/>
</dbReference>
<dbReference type="InterPro" id="IPR018821">
    <property type="entry name" value="DUF294_put_nucleoTrafse_sb-bd"/>
</dbReference>
<dbReference type="InterPro" id="IPR005105">
    <property type="entry name" value="GlnD_Uridyltrans_N"/>
</dbReference>
<dbReference type="Pfam" id="PF00027">
    <property type="entry name" value="cNMP_binding"/>
    <property type="match status" value="1"/>
</dbReference>
<dbReference type="InterPro" id="IPR046342">
    <property type="entry name" value="CBS_dom_sf"/>
</dbReference>
<protein>
    <submittedName>
        <fullName evidence="5">CBS domain-containing protein</fullName>
    </submittedName>
</protein>
<dbReference type="InterPro" id="IPR018490">
    <property type="entry name" value="cNMP-bd_dom_sf"/>
</dbReference>
<evidence type="ECO:0000313" key="5">
    <source>
        <dbReference type="EMBL" id="NHF61569.1"/>
    </source>
</evidence>
<dbReference type="Pfam" id="PF10335">
    <property type="entry name" value="DUF294_C"/>
    <property type="match status" value="1"/>
</dbReference>
<gene>
    <name evidence="5" type="ORF">FK220_019610</name>
</gene>
<dbReference type="GO" id="GO:0008773">
    <property type="term" value="F:[protein-PII] uridylyltransferase activity"/>
    <property type="evidence" value="ECO:0007669"/>
    <property type="project" value="InterPro"/>
</dbReference>
<evidence type="ECO:0000313" key="6">
    <source>
        <dbReference type="Proteomes" id="UP000707206"/>
    </source>
</evidence>
<dbReference type="Gene3D" id="3.10.580.10">
    <property type="entry name" value="CBS-domain"/>
    <property type="match status" value="1"/>
</dbReference>
<comment type="caution">
    <text evidence="5">The sequence shown here is derived from an EMBL/GenBank/DDBJ whole genome shotgun (WGS) entry which is preliminary data.</text>
</comment>
<dbReference type="PANTHER" id="PTHR43080">
    <property type="entry name" value="CBS DOMAIN-CONTAINING PROTEIN CBSX3, MITOCHONDRIAL"/>
    <property type="match status" value="1"/>
</dbReference>
<dbReference type="Proteomes" id="UP000707206">
    <property type="component" value="Unassembled WGS sequence"/>
</dbReference>
<accession>A0A967AX87</accession>
<dbReference type="PROSITE" id="PS50042">
    <property type="entry name" value="CNMP_BINDING_3"/>
    <property type="match status" value="1"/>
</dbReference>
<dbReference type="RefSeq" id="WP_152576062.1">
    <property type="nucleotide sequence ID" value="NZ_VIKU02000010.1"/>
</dbReference>
<dbReference type="PANTHER" id="PTHR43080:SF2">
    <property type="entry name" value="CBS DOMAIN-CONTAINING PROTEIN"/>
    <property type="match status" value="1"/>
</dbReference>
<dbReference type="PROSITE" id="PS51371">
    <property type="entry name" value="CBS"/>
    <property type="match status" value="2"/>
</dbReference>